<dbReference type="Proteomes" id="UP001058290">
    <property type="component" value="Chromosome"/>
</dbReference>
<gene>
    <name evidence="1" type="ORF">N4T19_23080</name>
</gene>
<evidence type="ECO:0008006" key="3">
    <source>
        <dbReference type="Google" id="ProtNLM"/>
    </source>
</evidence>
<proteinExistence type="predicted"/>
<evidence type="ECO:0000313" key="2">
    <source>
        <dbReference type="Proteomes" id="UP001058290"/>
    </source>
</evidence>
<dbReference type="RefSeq" id="WP_260719094.1">
    <property type="nucleotide sequence ID" value="NZ_CP104377.1"/>
</dbReference>
<reference evidence="1" key="1">
    <citation type="submission" date="2022-09" db="EMBL/GenBank/DDBJ databases">
        <title>Bacterial diversity in gut of crayfish and pufferfish.</title>
        <authorList>
            <person name="Huang Y."/>
        </authorList>
    </citation>
    <scope>NUCLEOTIDE SEQUENCE</scope>
    <source>
        <strain evidence="1">PR12</strain>
    </source>
</reference>
<dbReference type="InterPro" id="IPR010985">
    <property type="entry name" value="Ribbon_hlx_hlx"/>
</dbReference>
<name>A0ABY5ZYK9_9BURK</name>
<dbReference type="SUPFAM" id="SSF47598">
    <property type="entry name" value="Ribbon-helix-helix"/>
    <property type="match status" value="1"/>
</dbReference>
<sequence>MTEDTKKTKGGGSKLSRSEITTVRLDPKLRYLAEIAARKQRRTLSSFIEWAIEDSLKRFPIQEWDDGEVILMSRAEQLWDVDEADRLVKLALYFPDLLTHDEQVIWKLIRENGAVWRGRYRKIDGVWEWTVQESSMVFPVLRKYWPAFKAVALDGASPEILPEWERKDPDNAPF</sequence>
<keyword evidence="2" id="KW-1185">Reference proteome</keyword>
<organism evidence="1 2">
    <name type="scientific">Comamonas squillarum</name>
    <dbReference type="NCBI Taxonomy" id="2977320"/>
    <lineage>
        <taxon>Bacteria</taxon>
        <taxon>Pseudomonadati</taxon>
        <taxon>Pseudomonadota</taxon>
        <taxon>Betaproteobacteria</taxon>
        <taxon>Burkholderiales</taxon>
        <taxon>Comamonadaceae</taxon>
        <taxon>Comamonas</taxon>
    </lineage>
</organism>
<protein>
    <recommendedName>
        <fullName evidence="3">CopG family transcriptional regulator</fullName>
    </recommendedName>
</protein>
<accession>A0ABY5ZYK9</accession>
<dbReference type="EMBL" id="CP104377">
    <property type="protein sequence ID" value="UXC18528.1"/>
    <property type="molecule type" value="Genomic_DNA"/>
</dbReference>
<evidence type="ECO:0000313" key="1">
    <source>
        <dbReference type="EMBL" id="UXC18528.1"/>
    </source>
</evidence>